<dbReference type="GO" id="GO:1990904">
    <property type="term" value="C:ribonucleoprotein complex"/>
    <property type="evidence" value="ECO:0007669"/>
    <property type="project" value="UniProtKB-KW"/>
</dbReference>
<dbReference type="Pfam" id="PF01020">
    <property type="entry name" value="Ribosomal_L40e"/>
    <property type="match status" value="1"/>
</dbReference>
<evidence type="ECO:0000256" key="5">
    <source>
        <dbReference type="ARBA" id="ARBA00023274"/>
    </source>
</evidence>
<dbReference type="SMART" id="SM01377">
    <property type="entry name" value="Ribosomal_L40e"/>
    <property type="match status" value="1"/>
</dbReference>
<comment type="similarity">
    <text evidence="2">In the N-terminal section; belongs to the ubiquitin family.</text>
</comment>
<comment type="caution">
    <text evidence="8">The sequence shown here is derived from an EMBL/GenBank/DDBJ whole genome shotgun (WGS) entry which is preliminary data.</text>
</comment>
<dbReference type="SUPFAM" id="SSF57829">
    <property type="entry name" value="Zn-binding ribosomal proteins"/>
    <property type="match status" value="1"/>
</dbReference>
<protein>
    <submittedName>
        <fullName evidence="8">Ubiquitin-60S ribosomal protein L40</fullName>
    </submittedName>
</protein>
<proteinExistence type="inferred from homology"/>
<dbReference type="SUPFAM" id="SSF54236">
    <property type="entry name" value="Ubiquitin-like"/>
    <property type="match status" value="1"/>
</dbReference>
<dbReference type="Proteomes" id="UP000740883">
    <property type="component" value="Unassembled WGS sequence"/>
</dbReference>
<keyword evidence="4 8" id="KW-0689">Ribosomal protein</keyword>
<dbReference type="OrthoDB" id="5366541at2759"/>
<dbReference type="Gene3D" id="4.10.1060.50">
    <property type="match status" value="1"/>
</dbReference>
<feature type="domain" description="Ubiquitin-like" evidence="7">
    <location>
        <begin position="1"/>
        <end position="75"/>
    </location>
</feature>
<dbReference type="SMART" id="SM00213">
    <property type="entry name" value="UBQ"/>
    <property type="match status" value="1"/>
</dbReference>
<evidence type="ECO:0000256" key="2">
    <source>
        <dbReference type="ARBA" id="ARBA00008373"/>
    </source>
</evidence>
<evidence type="ECO:0000256" key="3">
    <source>
        <dbReference type="ARBA" id="ARBA00022499"/>
    </source>
</evidence>
<comment type="function">
    <text evidence="1">Component of the 60S subunit of the ribosome.</text>
</comment>
<keyword evidence="5" id="KW-0687">Ribonucleoprotein</keyword>
<evidence type="ECO:0000259" key="7">
    <source>
        <dbReference type="PROSITE" id="PS50053"/>
    </source>
</evidence>
<keyword evidence="3" id="KW-1017">Isopeptide bond</keyword>
<dbReference type="InterPro" id="IPR011332">
    <property type="entry name" value="Ribosomal_zn-bd"/>
</dbReference>
<dbReference type="PROSITE" id="PS50053">
    <property type="entry name" value="UBIQUITIN_2"/>
    <property type="match status" value="1"/>
</dbReference>
<dbReference type="InterPro" id="IPR029071">
    <property type="entry name" value="Ubiquitin-like_domsf"/>
</dbReference>
<dbReference type="GO" id="GO:0005840">
    <property type="term" value="C:ribosome"/>
    <property type="evidence" value="ECO:0007669"/>
    <property type="project" value="UniProtKB-KW"/>
</dbReference>
<evidence type="ECO:0000313" key="9">
    <source>
        <dbReference type="Proteomes" id="UP000740883"/>
    </source>
</evidence>
<organism evidence="8 9">
    <name type="scientific">Nosema granulosis</name>
    <dbReference type="NCBI Taxonomy" id="83296"/>
    <lineage>
        <taxon>Eukaryota</taxon>
        <taxon>Fungi</taxon>
        <taxon>Fungi incertae sedis</taxon>
        <taxon>Microsporidia</taxon>
        <taxon>Nosematidae</taxon>
        <taxon>Nosema</taxon>
    </lineage>
</organism>
<sequence>MFLNIKLFDRSAFYKVSPEHTLLTLKEEISRRNGVETESLRLVYNTKTLNDSDSFAMHNIPQNSMLQAFVTCVGGGNQLEENDRALAEQRNKVKICRRCNKKQALKATNCRGKTCGSKDLRLKKALKAVKK</sequence>
<dbReference type="Pfam" id="PF00240">
    <property type="entry name" value="ubiquitin"/>
    <property type="match status" value="1"/>
</dbReference>
<dbReference type="InterPro" id="IPR000626">
    <property type="entry name" value="Ubiquitin-like_dom"/>
</dbReference>
<reference evidence="8 9" key="1">
    <citation type="journal article" date="2020" name="Genome Biol. Evol.">
        <title>Comparative genomics of strictly vertically transmitted, feminizing microsporidia endosymbionts of amphipod crustaceans.</title>
        <authorList>
            <person name="Cormier A."/>
            <person name="Chebbi M.A."/>
            <person name="Giraud I."/>
            <person name="Wattier R."/>
            <person name="Teixeira M."/>
            <person name="Gilbert C."/>
            <person name="Rigaud T."/>
            <person name="Cordaux R."/>
        </authorList>
    </citation>
    <scope>NUCLEOTIDE SEQUENCE [LARGE SCALE GENOMIC DNA]</scope>
    <source>
        <strain evidence="8 9">Ou3-Ou53</strain>
    </source>
</reference>
<accession>A0A9P6KZ85</accession>
<dbReference type="InterPro" id="IPR001975">
    <property type="entry name" value="Ribosomal_eL40_dom"/>
</dbReference>
<gene>
    <name evidence="8" type="primary">UB-EP52</name>
    <name evidence="8" type="ORF">NGRA_1304</name>
</gene>
<comment type="subunit">
    <text evidence="6">Part of the 60S ribosomal subunit.</text>
</comment>
<dbReference type="GO" id="GO:0003735">
    <property type="term" value="F:structural constituent of ribosome"/>
    <property type="evidence" value="ECO:0007669"/>
    <property type="project" value="InterPro"/>
</dbReference>
<dbReference type="AlphaFoldDB" id="A0A9P6KZ85"/>
<evidence type="ECO:0000313" key="8">
    <source>
        <dbReference type="EMBL" id="KAF9763370.1"/>
    </source>
</evidence>
<dbReference type="EMBL" id="SBJO01000078">
    <property type="protein sequence ID" value="KAF9763370.1"/>
    <property type="molecule type" value="Genomic_DNA"/>
</dbReference>
<dbReference type="Gene3D" id="3.10.20.90">
    <property type="entry name" value="Phosphatidylinositol 3-kinase Catalytic Subunit, Chain A, domain 1"/>
    <property type="match status" value="1"/>
</dbReference>
<dbReference type="InterPro" id="IPR038587">
    <property type="entry name" value="Ribosomal_eL40_sf"/>
</dbReference>
<dbReference type="GO" id="GO:0006412">
    <property type="term" value="P:translation"/>
    <property type="evidence" value="ECO:0007669"/>
    <property type="project" value="InterPro"/>
</dbReference>
<evidence type="ECO:0000256" key="1">
    <source>
        <dbReference type="ARBA" id="ARBA00002241"/>
    </source>
</evidence>
<evidence type="ECO:0000256" key="6">
    <source>
        <dbReference type="ARBA" id="ARBA00035124"/>
    </source>
</evidence>
<name>A0A9P6KZ85_9MICR</name>
<evidence type="ECO:0000256" key="4">
    <source>
        <dbReference type="ARBA" id="ARBA00022980"/>
    </source>
</evidence>
<keyword evidence="9" id="KW-1185">Reference proteome</keyword>